<dbReference type="Gene3D" id="1.10.600.10">
    <property type="entry name" value="Farnesyl Diphosphate Synthase"/>
    <property type="match status" value="1"/>
</dbReference>
<gene>
    <name evidence="7" type="ORF">BDP27DRAFT_1217906</name>
</gene>
<evidence type="ECO:0000256" key="3">
    <source>
        <dbReference type="ARBA" id="ARBA00022723"/>
    </source>
</evidence>
<evidence type="ECO:0000256" key="1">
    <source>
        <dbReference type="ARBA" id="ARBA00001946"/>
    </source>
</evidence>
<dbReference type="GO" id="GO:0010333">
    <property type="term" value="F:terpene synthase activity"/>
    <property type="evidence" value="ECO:0007669"/>
    <property type="project" value="InterPro"/>
</dbReference>
<organism evidence="7 8">
    <name type="scientific">Rhodocollybia butyracea</name>
    <dbReference type="NCBI Taxonomy" id="206335"/>
    <lineage>
        <taxon>Eukaryota</taxon>
        <taxon>Fungi</taxon>
        <taxon>Dikarya</taxon>
        <taxon>Basidiomycota</taxon>
        <taxon>Agaricomycotina</taxon>
        <taxon>Agaricomycetes</taxon>
        <taxon>Agaricomycetidae</taxon>
        <taxon>Agaricales</taxon>
        <taxon>Marasmiineae</taxon>
        <taxon>Omphalotaceae</taxon>
        <taxon>Rhodocollybia</taxon>
    </lineage>
</organism>
<dbReference type="GO" id="GO:0046872">
    <property type="term" value="F:metal ion binding"/>
    <property type="evidence" value="ECO:0007669"/>
    <property type="project" value="UniProtKB-KW"/>
</dbReference>
<proteinExistence type="inferred from homology"/>
<dbReference type="PANTHER" id="PTHR35201:SF4">
    <property type="entry name" value="BETA-PINACENE SYNTHASE-RELATED"/>
    <property type="match status" value="1"/>
</dbReference>
<comment type="caution">
    <text evidence="7">The sequence shown here is derived from an EMBL/GenBank/DDBJ whole genome shotgun (WGS) entry which is preliminary data.</text>
</comment>
<dbReference type="Proteomes" id="UP000772434">
    <property type="component" value="Unassembled WGS sequence"/>
</dbReference>
<dbReference type="OrthoDB" id="2861623at2759"/>
<evidence type="ECO:0000256" key="2">
    <source>
        <dbReference type="ARBA" id="ARBA00006333"/>
    </source>
</evidence>
<evidence type="ECO:0000313" key="8">
    <source>
        <dbReference type="Proteomes" id="UP000772434"/>
    </source>
</evidence>
<dbReference type="GO" id="GO:0008299">
    <property type="term" value="P:isoprenoid biosynthetic process"/>
    <property type="evidence" value="ECO:0007669"/>
    <property type="project" value="UniProtKB-ARBA"/>
</dbReference>
<comment type="similarity">
    <text evidence="2 6">Belongs to the terpene synthase family.</text>
</comment>
<evidence type="ECO:0000256" key="6">
    <source>
        <dbReference type="RuleBase" id="RU366034"/>
    </source>
</evidence>
<dbReference type="Pfam" id="PF19086">
    <property type="entry name" value="Terpene_syn_C_2"/>
    <property type="match status" value="1"/>
</dbReference>
<dbReference type="AlphaFoldDB" id="A0A9P5PZR5"/>
<evidence type="ECO:0000256" key="4">
    <source>
        <dbReference type="ARBA" id="ARBA00022842"/>
    </source>
</evidence>
<name>A0A9P5PZR5_9AGAR</name>
<dbReference type="SFLD" id="SFLDG01020">
    <property type="entry name" value="Terpene_Cyclase_Like_2"/>
    <property type="match status" value="1"/>
</dbReference>
<keyword evidence="4 6" id="KW-0460">Magnesium</keyword>
<dbReference type="SFLD" id="SFLDS00005">
    <property type="entry name" value="Isoprenoid_Synthase_Type_I"/>
    <property type="match status" value="1"/>
</dbReference>
<accession>A0A9P5PZR5</accession>
<comment type="cofactor">
    <cofactor evidence="1 6">
        <name>Mg(2+)</name>
        <dbReference type="ChEBI" id="CHEBI:18420"/>
    </cofactor>
</comment>
<protein>
    <recommendedName>
        <fullName evidence="6">Terpene synthase</fullName>
        <ecNumber evidence="6">4.2.3.-</ecNumber>
    </recommendedName>
</protein>
<evidence type="ECO:0000313" key="7">
    <source>
        <dbReference type="EMBL" id="KAF9072163.1"/>
    </source>
</evidence>
<reference evidence="7" key="1">
    <citation type="submission" date="2020-11" db="EMBL/GenBank/DDBJ databases">
        <authorList>
            <consortium name="DOE Joint Genome Institute"/>
            <person name="Ahrendt S."/>
            <person name="Riley R."/>
            <person name="Andreopoulos W."/>
            <person name="Labutti K."/>
            <person name="Pangilinan J."/>
            <person name="Ruiz-Duenas F.J."/>
            <person name="Barrasa J.M."/>
            <person name="Sanchez-Garcia M."/>
            <person name="Camarero S."/>
            <person name="Miyauchi S."/>
            <person name="Serrano A."/>
            <person name="Linde D."/>
            <person name="Babiker R."/>
            <person name="Drula E."/>
            <person name="Ayuso-Fernandez I."/>
            <person name="Pacheco R."/>
            <person name="Padilla G."/>
            <person name="Ferreira P."/>
            <person name="Barriuso J."/>
            <person name="Kellner H."/>
            <person name="Castanera R."/>
            <person name="Alfaro M."/>
            <person name="Ramirez L."/>
            <person name="Pisabarro A.G."/>
            <person name="Kuo A."/>
            <person name="Tritt A."/>
            <person name="Lipzen A."/>
            <person name="He G."/>
            <person name="Yan M."/>
            <person name="Ng V."/>
            <person name="Cullen D."/>
            <person name="Martin F."/>
            <person name="Rosso M.-N."/>
            <person name="Henrissat B."/>
            <person name="Hibbett D."/>
            <person name="Martinez A.T."/>
            <person name="Grigoriev I.V."/>
        </authorList>
    </citation>
    <scope>NUCLEOTIDE SEQUENCE</scope>
    <source>
        <strain evidence="7">AH 40177</strain>
    </source>
</reference>
<keyword evidence="8" id="KW-1185">Reference proteome</keyword>
<dbReference type="PANTHER" id="PTHR35201">
    <property type="entry name" value="TERPENE SYNTHASE"/>
    <property type="match status" value="1"/>
</dbReference>
<dbReference type="SUPFAM" id="SSF48576">
    <property type="entry name" value="Terpenoid synthases"/>
    <property type="match status" value="1"/>
</dbReference>
<dbReference type="InterPro" id="IPR034686">
    <property type="entry name" value="Terpene_cyclase-like_2"/>
</dbReference>
<dbReference type="InterPro" id="IPR008949">
    <property type="entry name" value="Isoprenoid_synthase_dom_sf"/>
</dbReference>
<sequence length="349" mass="39848">MDTSDHVDSPTTFLMPNLEETVAIFPDNGMNPHHNEIYPQSRAWITSFNKMVYGPKMQAFMNNCNFELINTLCYPYAGRDGLRATMDLHNLLWLYDEYTDTKSGRGANEAAAVVQQSLRNSEFDDGSWLCTMMKDFKAQHIDRAGSDNASRFIDHFCTYVTLVGREAELRESSEVLDIRGYVSMRRETSGVRACFDLVEYCLNVSLTQDTYNDPVFISGYEAAMDLICWANDLYSYNMEQAKEHGGANIVTVIMKTKNLNLQAAVDFLGGYFESLVSQWYTARMILSNRPGKQYRDTVHVLDAYGDWVRGNVIWSFTTERYFGINNNIIRKTRCVTLNKPFCGAIDLAE</sequence>
<evidence type="ECO:0000256" key="5">
    <source>
        <dbReference type="ARBA" id="ARBA00023239"/>
    </source>
</evidence>
<dbReference type="EMBL" id="JADNRY010000026">
    <property type="protein sequence ID" value="KAF9072163.1"/>
    <property type="molecule type" value="Genomic_DNA"/>
</dbReference>
<keyword evidence="5 6" id="KW-0456">Lyase</keyword>
<keyword evidence="3 6" id="KW-0479">Metal-binding</keyword>
<dbReference type="EC" id="4.2.3.-" evidence="6"/>